<keyword evidence="2 5" id="KW-0812">Transmembrane</keyword>
<reference evidence="7" key="1">
    <citation type="submission" date="2023-10" db="EMBL/GenBank/DDBJ databases">
        <authorList>
            <person name="Chen Y."/>
            <person name="Shah S."/>
            <person name="Dougan E. K."/>
            <person name="Thang M."/>
            <person name="Chan C."/>
        </authorList>
    </citation>
    <scope>NUCLEOTIDE SEQUENCE [LARGE SCALE GENOMIC DNA]</scope>
</reference>
<evidence type="ECO:0000256" key="1">
    <source>
        <dbReference type="ARBA" id="ARBA00022448"/>
    </source>
</evidence>
<evidence type="ECO:0000313" key="8">
    <source>
        <dbReference type="Proteomes" id="UP001189429"/>
    </source>
</evidence>
<protein>
    <recommendedName>
        <fullName evidence="6">ABC transmembrane type-1 domain-containing protein</fullName>
    </recommendedName>
</protein>
<feature type="transmembrane region" description="Helical" evidence="5">
    <location>
        <begin position="12"/>
        <end position="33"/>
    </location>
</feature>
<feature type="transmembrane region" description="Helical" evidence="5">
    <location>
        <begin position="133"/>
        <end position="151"/>
    </location>
</feature>
<dbReference type="Proteomes" id="UP001189429">
    <property type="component" value="Unassembled WGS sequence"/>
</dbReference>
<comment type="caution">
    <text evidence="7">The sequence shown here is derived from an EMBL/GenBank/DDBJ whole genome shotgun (WGS) entry which is preliminary data.</text>
</comment>
<proteinExistence type="predicted"/>
<dbReference type="PANTHER" id="PTHR11384">
    <property type="entry name" value="ATP-BINDING CASSETTE, SUB-FAMILY D MEMBER"/>
    <property type="match status" value="1"/>
</dbReference>
<feature type="transmembrane region" description="Helical" evidence="5">
    <location>
        <begin position="89"/>
        <end position="113"/>
    </location>
</feature>
<evidence type="ECO:0000256" key="3">
    <source>
        <dbReference type="ARBA" id="ARBA00022989"/>
    </source>
</evidence>
<keyword evidence="4 5" id="KW-0472">Membrane</keyword>
<evidence type="ECO:0000256" key="2">
    <source>
        <dbReference type="ARBA" id="ARBA00022692"/>
    </source>
</evidence>
<evidence type="ECO:0000259" key="6">
    <source>
        <dbReference type="PROSITE" id="PS50929"/>
    </source>
</evidence>
<keyword evidence="3 5" id="KW-1133">Transmembrane helix</keyword>
<name>A0ABN9RRA1_9DINO</name>
<dbReference type="EMBL" id="CAUYUJ010007724">
    <property type="protein sequence ID" value="CAK0821784.1"/>
    <property type="molecule type" value="Genomic_DNA"/>
</dbReference>
<evidence type="ECO:0000313" key="7">
    <source>
        <dbReference type="EMBL" id="CAK0821784.1"/>
    </source>
</evidence>
<feature type="transmembrane region" description="Helical" evidence="5">
    <location>
        <begin position="53"/>
        <end position="77"/>
    </location>
</feature>
<sequence length="440" mass="48572">MLTDGGHGVGVPVALPVVGAGLVLLTALLHLVFALCPDVGERVFSGARGLVDGLWGGVRGPAIVALALGGGVTFGCFRRELRGMWSQWLLLGLIVLVLFSVNAMNTGIGFVANYLTQAMVEKASDTYYRWLEIYASCFIVALPVLTMQYYVRAKLGILWRSWLTCHLVEGWTSHRAYYVLNANDEKAADEGFDNPDQRIAQDIDTFTSMTLNYLIGTIDSLTSLGMNIFVLWHMNSTVTKVLVSWSIGMTAIILVLSRYLVGINYRQLKLEADFRYSLVHVRDNAESIAFYSGEASERLEIRQRLGSVVGNYNSLIIWNVGISVVSKMYTYGSVFVPFVVMGPSVLSGELTFGDFNQAQFTFRMVEGALAFIADSISSMTAWVAGVERGTISVDSEEDEDEEDQSTPRKHQRCFKYAFRPKATPHNSPKAVVLFTTGRAP</sequence>
<dbReference type="SUPFAM" id="SSF90123">
    <property type="entry name" value="ABC transporter transmembrane region"/>
    <property type="match status" value="1"/>
</dbReference>
<evidence type="ECO:0000256" key="5">
    <source>
        <dbReference type="SAM" id="Phobius"/>
    </source>
</evidence>
<organism evidence="7 8">
    <name type="scientific">Prorocentrum cordatum</name>
    <dbReference type="NCBI Taxonomy" id="2364126"/>
    <lineage>
        <taxon>Eukaryota</taxon>
        <taxon>Sar</taxon>
        <taxon>Alveolata</taxon>
        <taxon>Dinophyceae</taxon>
        <taxon>Prorocentrales</taxon>
        <taxon>Prorocentraceae</taxon>
        <taxon>Prorocentrum</taxon>
    </lineage>
</organism>
<dbReference type="PANTHER" id="PTHR11384:SF59">
    <property type="entry name" value="LYSOSOMAL COBALAMIN TRANSPORTER ABCD4"/>
    <property type="match status" value="1"/>
</dbReference>
<feature type="transmembrane region" description="Helical" evidence="5">
    <location>
        <begin position="211"/>
        <end position="230"/>
    </location>
</feature>
<keyword evidence="8" id="KW-1185">Reference proteome</keyword>
<dbReference type="InterPro" id="IPR050835">
    <property type="entry name" value="ABC_transporter_sub-D"/>
</dbReference>
<evidence type="ECO:0000256" key="4">
    <source>
        <dbReference type="ARBA" id="ARBA00023136"/>
    </source>
</evidence>
<dbReference type="InterPro" id="IPR011527">
    <property type="entry name" value="ABC1_TM_dom"/>
</dbReference>
<feature type="transmembrane region" description="Helical" evidence="5">
    <location>
        <begin position="242"/>
        <end position="261"/>
    </location>
</feature>
<dbReference type="InterPro" id="IPR036640">
    <property type="entry name" value="ABC1_TM_sf"/>
</dbReference>
<dbReference type="Gene3D" id="1.20.1560.10">
    <property type="entry name" value="ABC transporter type 1, transmembrane domain"/>
    <property type="match status" value="1"/>
</dbReference>
<dbReference type="PROSITE" id="PS50929">
    <property type="entry name" value="ABC_TM1F"/>
    <property type="match status" value="1"/>
</dbReference>
<gene>
    <name evidence="7" type="ORF">PCOR1329_LOCUS22949</name>
</gene>
<accession>A0ABN9RRA1</accession>
<dbReference type="Pfam" id="PF06472">
    <property type="entry name" value="ABC_membrane_2"/>
    <property type="match status" value="1"/>
</dbReference>
<feature type="domain" description="ABC transmembrane type-1" evidence="6">
    <location>
        <begin position="93"/>
        <end position="381"/>
    </location>
</feature>
<keyword evidence="1" id="KW-0813">Transport</keyword>